<gene>
    <name evidence="3" type="ORF">SAMN02745111_01729</name>
</gene>
<sequence length="190" mass="21026">MKKRGIIIAVCLSVMMCLGACSNKKEKETTTKESSTKGEVQTTVEQTEINTTETKNETEKSTVDETQEKTEKSTNEPYSSDAFDGTYTDERDSNTIIEITTNDEVTTVKISMAVSVTESKEWTFSGKFDEAGTLKYTNCVKNTVNYTDETTSTATEEYKDGKGSVTIADDVLTWNDEEEGTSPEGAYKKL</sequence>
<name>A0A1T4VW12_9FIRM</name>
<dbReference type="STRING" id="39495.SAMN02745111_01729"/>
<evidence type="ECO:0000256" key="1">
    <source>
        <dbReference type="SAM" id="MobiDB-lite"/>
    </source>
</evidence>
<feature type="compositionally biased region" description="Basic and acidic residues" evidence="1">
    <location>
        <begin position="25"/>
        <end position="36"/>
    </location>
</feature>
<dbReference type="EMBL" id="FUXZ01000010">
    <property type="protein sequence ID" value="SKA69005.1"/>
    <property type="molecule type" value="Genomic_DNA"/>
</dbReference>
<keyword evidence="2" id="KW-0732">Signal</keyword>
<dbReference type="AlphaFoldDB" id="A0A1T4VW12"/>
<evidence type="ECO:0000313" key="3">
    <source>
        <dbReference type="EMBL" id="SKA69005.1"/>
    </source>
</evidence>
<reference evidence="3 4" key="1">
    <citation type="submission" date="2017-02" db="EMBL/GenBank/DDBJ databases">
        <authorList>
            <person name="Peterson S.W."/>
        </authorList>
    </citation>
    <scope>NUCLEOTIDE SEQUENCE [LARGE SCALE GENOMIC DNA]</scope>
    <source>
        <strain evidence="3 4">ATCC 35992</strain>
    </source>
</reference>
<proteinExistence type="predicted"/>
<protein>
    <submittedName>
        <fullName evidence="3">Uncharacterized protein</fullName>
    </submittedName>
</protein>
<feature type="region of interest" description="Disordered" evidence="1">
    <location>
        <begin position="25"/>
        <end position="87"/>
    </location>
</feature>
<keyword evidence="4" id="KW-1185">Reference proteome</keyword>
<dbReference type="RefSeq" id="WP_078766579.1">
    <property type="nucleotide sequence ID" value="NZ_FUXZ01000010.1"/>
</dbReference>
<feature type="chain" id="PRO_5038770814" evidence="2">
    <location>
        <begin position="21"/>
        <end position="190"/>
    </location>
</feature>
<evidence type="ECO:0000313" key="4">
    <source>
        <dbReference type="Proteomes" id="UP000190814"/>
    </source>
</evidence>
<evidence type="ECO:0000256" key="2">
    <source>
        <dbReference type="SAM" id="SignalP"/>
    </source>
</evidence>
<feature type="signal peptide" evidence="2">
    <location>
        <begin position="1"/>
        <end position="20"/>
    </location>
</feature>
<feature type="compositionally biased region" description="Basic and acidic residues" evidence="1">
    <location>
        <begin position="54"/>
        <end position="74"/>
    </location>
</feature>
<organism evidence="3 4">
    <name type="scientific">Eubacterium uniforme</name>
    <dbReference type="NCBI Taxonomy" id="39495"/>
    <lineage>
        <taxon>Bacteria</taxon>
        <taxon>Bacillati</taxon>
        <taxon>Bacillota</taxon>
        <taxon>Clostridia</taxon>
        <taxon>Eubacteriales</taxon>
        <taxon>Eubacteriaceae</taxon>
        <taxon>Eubacterium</taxon>
    </lineage>
</organism>
<dbReference type="OrthoDB" id="1912376at2"/>
<dbReference type="Proteomes" id="UP000190814">
    <property type="component" value="Unassembled WGS sequence"/>
</dbReference>
<accession>A0A1T4VW12</accession>